<evidence type="ECO:0000313" key="2">
    <source>
        <dbReference type="EMBL" id="EGS18472.1"/>
    </source>
</evidence>
<dbReference type="GO" id="GO:0030572">
    <property type="term" value="F:phosphatidyltransferase activity"/>
    <property type="evidence" value="ECO:0007669"/>
    <property type="project" value="UniProtKB-ARBA"/>
</dbReference>
<dbReference type="CDD" id="cd00138">
    <property type="entry name" value="PLDc_SF"/>
    <property type="match status" value="1"/>
</dbReference>
<dbReference type="RefSeq" id="XP_006695417.1">
    <property type="nucleotide sequence ID" value="XM_006695354.1"/>
</dbReference>
<dbReference type="Gene3D" id="3.30.870.10">
    <property type="entry name" value="Endonuclease Chain A"/>
    <property type="match status" value="2"/>
</dbReference>
<dbReference type="GeneID" id="18259112"/>
<accession>G0SD42</accession>
<dbReference type="EMBL" id="GL988045">
    <property type="protein sequence ID" value="EGS18472.1"/>
    <property type="molecule type" value="Genomic_DNA"/>
</dbReference>
<dbReference type="eggNOG" id="ENOG502RYWJ">
    <property type="taxonomic scope" value="Eukaryota"/>
</dbReference>
<feature type="domain" description="PLD phosphodiesterase" evidence="1">
    <location>
        <begin position="183"/>
        <end position="210"/>
    </location>
</feature>
<protein>
    <recommendedName>
        <fullName evidence="1">PLD phosphodiesterase domain-containing protein</fullName>
    </recommendedName>
</protein>
<feature type="domain" description="PLD phosphodiesterase" evidence="1">
    <location>
        <begin position="449"/>
        <end position="471"/>
    </location>
</feature>
<dbReference type="PANTHER" id="PTHR21248">
    <property type="entry name" value="CARDIOLIPIN SYNTHASE"/>
    <property type="match status" value="1"/>
</dbReference>
<dbReference type="KEGG" id="cthr:CTHT_0050740"/>
<dbReference type="SMART" id="SM00155">
    <property type="entry name" value="PLDc"/>
    <property type="match status" value="2"/>
</dbReference>
<dbReference type="InterPro" id="IPR001736">
    <property type="entry name" value="PLipase_D/transphosphatidylase"/>
</dbReference>
<evidence type="ECO:0000259" key="1">
    <source>
        <dbReference type="PROSITE" id="PS50035"/>
    </source>
</evidence>
<dbReference type="HOGENOM" id="CLU_030268_0_0_1"/>
<reference evidence="2 3" key="1">
    <citation type="journal article" date="2011" name="Cell">
        <title>Insight into structure and assembly of the nuclear pore complex by utilizing the genome of a eukaryotic thermophile.</title>
        <authorList>
            <person name="Amlacher S."/>
            <person name="Sarges P."/>
            <person name="Flemming D."/>
            <person name="van Noort V."/>
            <person name="Kunze R."/>
            <person name="Devos D.P."/>
            <person name="Arumugam M."/>
            <person name="Bork P."/>
            <person name="Hurt E."/>
        </authorList>
    </citation>
    <scope>NUCLEOTIDE SEQUENCE [LARGE SCALE GENOMIC DNA]</scope>
    <source>
        <strain evidence="3">DSM 1495 / CBS 144.50 / IMI 039719</strain>
    </source>
</reference>
<dbReference type="SUPFAM" id="SSF56024">
    <property type="entry name" value="Phospholipase D/nuclease"/>
    <property type="match status" value="2"/>
</dbReference>
<keyword evidence="3" id="KW-1185">Reference proteome</keyword>
<dbReference type="PROSITE" id="PS50035">
    <property type="entry name" value="PLD"/>
    <property type="match status" value="2"/>
</dbReference>
<dbReference type="InterPro" id="IPR025202">
    <property type="entry name" value="PLD-like_dom"/>
</dbReference>
<evidence type="ECO:0000313" key="3">
    <source>
        <dbReference type="Proteomes" id="UP000008066"/>
    </source>
</evidence>
<organism evidence="3">
    <name type="scientific">Chaetomium thermophilum (strain DSM 1495 / CBS 144.50 / IMI 039719)</name>
    <name type="common">Thermochaetoides thermophila</name>
    <dbReference type="NCBI Taxonomy" id="759272"/>
    <lineage>
        <taxon>Eukaryota</taxon>
        <taxon>Fungi</taxon>
        <taxon>Dikarya</taxon>
        <taxon>Ascomycota</taxon>
        <taxon>Pezizomycotina</taxon>
        <taxon>Sordariomycetes</taxon>
        <taxon>Sordariomycetidae</taxon>
        <taxon>Sordariales</taxon>
        <taxon>Chaetomiaceae</taxon>
        <taxon>Thermochaetoides</taxon>
    </lineage>
</organism>
<dbReference type="Proteomes" id="UP000008066">
    <property type="component" value="Unassembled WGS sequence"/>
</dbReference>
<sequence>MTEAFRDEFLKGLVDKTQCASVPRLRVCTNELPIYDLNDASVRNLLVTRSKPETFQLGTGASIFTSTLIPAIISAQFEVILVTCFWAPSATLTALCDALKALAEHRRAFINDAVTRGKPAPPSLTIRICFSSRSFFQKLLHPQSRRGYVYPPSSWSSKLGLPEPALLEAGRIKLQVKSLFFLPFSVMHPKYIIVDRKRAFIPSCNISWEPWLEGCVEITGDALKGLLSFFVLTWGDTLEFSYDPGSEGVENQLPDIGQSSSILVRSTAHWKAVLRNLSATILTFVLPSPHHRNPRFRPLPWQSYPAPPATPLNAALLQLFESARESIYVQTPNLTSQPVVIALLEALERGVDVTVVTNRHMMIFEQLLTAGTITAWSLRSLIRRYGQIKARYSDSVEVGELEARLSCPGRLRVAYFHSRSHPVDSVYHDESGAHAVSSSADSEEPVHSHLKLMIVDDEYVMLGSGNMDRASWYTSQELGVMFHSRELAEQIRGGLDDVLEGRLSVVFDSDN</sequence>
<gene>
    <name evidence="2" type="ORF">CTHT_0050740</name>
</gene>
<dbReference type="GO" id="GO:0032049">
    <property type="term" value="P:cardiolipin biosynthetic process"/>
    <property type="evidence" value="ECO:0007669"/>
    <property type="project" value="UniProtKB-ARBA"/>
</dbReference>
<proteinExistence type="predicted"/>
<dbReference type="OrthoDB" id="2958217at2759"/>
<dbReference type="Pfam" id="PF13091">
    <property type="entry name" value="PLDc_2"/>
    <property type="match status" value="1"/>
</dbReference>
<dbReference type="PANTHER" id="PTHR21248:SF11">
    <property type="entry name" value="PLD PHOSPHODIESTERASE DOMAIN-CONTAINING PROTEIN"/>
    <property type="match status" value="1"/>
</dbReference>
<name>G0SD42_CHATD</name>
<dbReference type="AlphaFoldDB" id="G0SD42"/>
<dbReference type="OMA" id="MDRASWY"/>